<dbReference type="PROSITE" id="PS00584">
    <property type="entry name" value="PFKB_KINASES_2"/>
    <property type="match status" value="1"/>
</dbReference>
<accession>A0A951QAQ2</accession>
<evidence type="ECO:0000256" key="5">
    <source>
        <dbReference type="ARBA" id="ARBA00022723"/>
    </source>
</evidence>
<dbReference type="InterPro" id="IPR002173">
    <property type="entry name" value="Carboh/pur_kinase_PfkB_CS"/>
</dbReference>
<dbReference type="GO" id="GO:0004747">
    <property type="term" value="F:ribokinase activity"/>
    <property type="evidence" value="ECO:0007669"/>
    <property type="project" value="UniProtKB-UniRule"/>
</dbReference>
<feature type="binding site" evidence="12">
    <location>
        <begin position="220"/>
        <end position="225"/>
    </location>
    <ligand>
        <name>ATP</name>
        <dbReference type="ChEBI" id="CHEBI:30616"/>
    </ligand>
</feature>
<keyword evidence="9 12" id="KW-0460">Magnesium</keyword>
<evidence type="ECO:0000313" key="14">
    <source>
        <dbReference type="EMBL" id="MBW4657903.1"/>
    </source>
</evidence>
<proteinExistence type="inferred from homology"/>
<evidence type="ECO:0000256" key="7">
    <source>
        <dbReference type="ARBA" id="ARBA00022777"/>
    </source>
</evidence>
<dbReference type="GO" id="GO:0005829">
    <property type="term" value="C:cytosol"/>
    <property type="evidence" value="ECO:0007669"/>
    <property type="project" value="TreeGrafter"/>
</dbReference>
<feature type="binding site" evidence="12">
    <location>
        <begin position="251"/>
        <end position="252"/>
    </location>
    <ligand>
        <name>ATP</name>
        <dbReference type="ChEBI" id="CHEBI:30616"/>
    </ligand>
</feature>
<feature type="domain" description="Carbohydrate kinase PfkB" evidence="13">
    <location>
        <begin position="2"/>
        <end position="294"/>
    </location>
</feature>
<comment type="activity regulation">
    <text evidence="12">Activated by a monovalent cation that binds near, but not in, the active site. The most likely occupant of the site in vivo is potassium. Ion binding induces a conformational change that may alter substrate affinity.</text>
</comment>
<evidence type="ECO:0000256" key="6">
    <source>
        <dbReference type="ARBA" id="ARBA00022741"/>
    </source>
</evidence>
<reference evidence="14" key="1">
    <citation type="submission" date="2021-05" db="EMBL/GenBank/DDBJ databases">
        <authorList>
            <person name="Pietrasiak N."/>
            <person name="Ward R."/>
            <person name="Stajich J.E."/>
            <person name="Kurbessoian T."/>
        </authorList>
    </citation>
    <scope>NUCLEOTIDE SEQUENCE</scope>
    <source>
        <strain evidence="14">UHER 2000/2452</strain>
    </source>
</reference>
<feature type="active site" description="Proton acceptor" evidence="12">
    <location>
        <position position="252"/>
    </location>
</feature>
<evidence type="ECO:0000256" key="1">
    <source>
        <dbReference type="ARBA" id="ARBA00005380"/>
    </source>
</evidence>
<comment type="caution">
    <text evidence="12">Lacks conserved residue(s) required for the propagation of feature annotation.</text>
</comment>
<feature type="binding site" evidence="12">
    <location>
        <begin position="10"/>
        <end position="12"/>
    </location>
    <ligand>
        <name>substrate</name>
    </ligand>
</feature>
<comment type="similarity">
    <text evidence="1">Belongs to the carbohydrate kinase pfkB family.</text>
</comment>
<keyword evidence="4 12" id="KW-0808">Transferase</keyword>
<keyword evidence="5 12" id="KW-0479">Metal-binding</keyword>
<evidence type="ECO:0000259" key="13">
    <source>
        <dbReference type="Pfam" id="PF00294"/>
    </source>
</evidence>
<feature type="binding site" evidence="12">
    <location>
        <begin position="38"/>
        <end position="42"/>
    </location>
    <ligand>
        <name>substrate</name>
    </ligand>
</feature>
<feature type="binding site" evidence="12">
    <location>
        <position position="282"/>
    </location>
    <ligand>
        <name>K(+)</name>
        <dbReference type="ChEBI" id="CHEBI:29103"/>
    </ligand>
</feature>
<dbReference type="Pfam" id="PF00294">
    <property type="entry name" value="PfkB"/>
    <property type="match status" value="1"/>
</dbReference>
<organism evidence="14 15">
    <name type="scientific">Drouetiella hepatica Uher 2000/2452</name>
    <dbReference type="NCBI Taxonomy" id="904376"/>
    <lineage>
        <taxon>Bacteria</taxon>
        <taxon>Bacillati</taxon>
        <taxon>Cyanobacteriota</taxon>
        <taxon>Cyanophyceae</taxon>
        <taxon>Oculatellales</taxon>
        <taxon>Oculatellaceae</taxon>
        <taxon>Drouetiella</taxon>
    </lineage>
</organism>
<evidence type="ECO:0000256" key="9">
    <source>
        <dbReference type="ARBA" id="ARBA00022842"/>
    </source>
</evidence>
<feature type="binding site" evidence="12">
    <location>
        <position position="184"/>
    </location>
    <ligand>
        <name>ATP</name>
        <dbReference type="ChEBI" id="CHEBI:30616"/>
    </ligand>
</feature>
<feature type="binding site" evidence="12">
    <location>
        <position position="248"/>
    </location>
    <ligand>
        <name>K(+)</name>
        <dbReference type="ChEBI" id="CHEBI:29103"/>
    </ligand>
</feature>
<feature type="binding site" evidence="12">
    <location>
        <position position="285"/>
    </location>
    <ligand>
        <name>K(+)</name>
        <dbReference type="ChEBI" id="CHEBI:29103"/>
    </ligand>
</feature>
<dbReference type="EMBL" id="JAHHHD010000003">
    <property type="protein sequence ID" value="MBW4657903.1"/>
    <property type="molecule type" value="Genomic_DNA"/>
</dbReference>
<dbReference type="GO" id="GO:0046872">
    <property type="term" value="F:metal ion binding"/>
    <property type="evidence" value="ECO:0007669"/>
    <property type="project" value="UniProtKB-KW"/>
</dbReference>
<dbReference type="InterPro" id="IPR011611">
    <property type="entry name" value="PfkB_dom"/>
</dbReference>
<feature type="binding site" evidence="12">
    <location>
        <position position="139"/>
    </location>
    <ligand>
        <name>substrate</name>
    </ligand>
</feature>
<comment type="caution">
    <text evidence="14">The sequence shown here is derived from an EMBL/GenBank/DDBJ whole genome shotgun (WGS) entry which is preliminary data.</text>
</comment>
<keyword evidence="12" id="KW-0963">Cytoplasm</keyword>
<keyword evidence="10 12" id="KW-0630">Potassium</keyword>
<keyword evidence="11 12" id="KW-0119">Carbohydrate metabolism</keyword>
<dbReference type="PIRSF" id="PIRSF000535">
    <property type="entry name" value="1PFK/6PFK/LacC"/>
    <property type="match status" value="1"/>
</dbReference>
<sequence>MSVIVFGSINMDLVARTPRIPAPGETLTGHGFAMIPGGKGANQAVAVARLGVPTQMVGRAGSDSFGQDLVKALRHSGVGCDRVTIDDSTQSGIALITVEDTGENNIVIIPGANGRIDESDLERLKQILPSSKVLMLQLEIPLLMVVAAARAAKAIGVTVILDPAPARSDLPDELYSLIDILTPNQVEASQLAGIPVTDLESAAKASAILYKRGIPTVITKLGEQGSYCITEMESFCTPAFPVESIDTVAAGDCFNGGLAAGLAHGMSLRQAIAQATAAAALSVTKAGAQPSLPTQAELAVFLARQPFES</sequence>
<dbReference type="EC" id="2.7.1.15" evidence="2 12"/>
<evidence type="ECO:0000256" key="10">
    <source>
        <dbReference type="ARBA" id="ARBA00022958"/>
    </source>
</evidence>
<evidence type="ECO:0000256" key="12">
    <source>
        <dbReference type="HAMAP-Rule" id="MF_01987"/>
    </source>
</evidence>
<evidence type="ECO:0000256" key="2">
    <source>
        <dbReference type="ARBA" id="ARBA00012035"/>
    </source>
</evidence>
<comment type="pathway">
    <text evidence="12">Carbohydrate metabolism; D-ribose degradation; D-ribose 5-phosphate from beta-D-ribopyranose: step 2/2.</text>
</comment>
<dbReference type="NCBIfam" id="TIGR02152">
    <property type="entry name" value="D_ribokin_bact"/>
    <property type="match status" value="1"/>
</dbReference>
<dbReference type="InterPro" id="IPR029056">
    <property type="entry name" value="Ribokinase-like"/>
</dbReference>
<keyword evidence="8 12" id="KW-0067">ATP-binding</keyword>
<dbReference type="CDD" id="cd01174">
    <property type="entry name" value="ribokinase"/>
    <property type="match status" value="1"/>
</dbReference>
<comment type="similarity">
    <text evidence="12">Belongs to the carbohydrate kinase PfkB family. Ribokinase subfamily.</text>
</comment>
<feature type="binding site" evidence="12">
    <location>
        <position position="252"/>
    </location>
    <ligand>
        <name>substrate</name>
    </ligand>
</feature>
<dbReference type="PROSITE" id="PS00583">
    <property type="entry name" value="PFKB_KINASES_1"/>
    <property type="match status" value="1"/>
</dbReference>
<evidence type="ECO:0000256" key="4">
    <source>
        <dbReference type="ARBA" id="ARBA00022679"/>
    </source>
</evidence>
<dbReference type="Proteomes" id="UP000757435">
    <property type="component" value="Unassembled WGS sequence"/>
</dbReference>
<evidence type="ECO:0000256" key="3">
    <source>
        <dbReference type="ARBA" id="ARBA00016943"/>
    </source>
</evidence>
<dbReference type="HAMAP" id="MF_01987">
    <property type="entry name" value="Ribokinase"/>
    <property type="match status" value="1"/>
</dbReference>
<protein>
    <recommendedName>
        <fullName evidence="3 12">Ribokinase</fullName>
        <shortName evidence="12">RK</shortName>
        <ecNumber evidence="2 12">2.7.1.15</ecNumber>
    </recommendedName>
</protein>
<dbReference type="PRINTS" id="PR00990">
    <property type="entry name" value="RIBOKINASE"/>
</dbReference>
<reference evidence="14" key="2">
    <citation type="journal article" date="2022" name="Microbiol. Resour. Announc.">
        <title>Metagenome Sequencing to Explore Phylogenomics of Terrestrial Cyanobacteria.</title>
        <authorList>
            <person name="Ward R.D."/>
            <person name="Stajich J.E."/>
            <person name="Johansen J.R."/>
            <person name="Huntemann M."/>
            <person name="Clum A."/>
            <person name="Foster B."/>
            <person name="Foster B."/>
            <person name="Roux S."/>
            <person name="Palaniappan K."/>
            <person name="Varghese N."/>
            <person name="Mukherjee S."/>
            <person name="Reddy T.B.K."/>
            <person name="Daum C."/>
            <person name="Copeland A."/>
            <person name="Chen I.A."/>
            <person name="Ivanova N.N."/>
            <person name="Kyrpides N.C."/>
            <person name="Shapiro N."/>
            <person name="Eloe-Fadrosh E.A."/>
            <person name="Pietrasiak N."/>
        </authorList>
    </citation>
    <scope>NUCLEOTIDE SEQUENCE</scope>
    <source>
        <strain evidence="14">UHER 2000/2452</strain>
    </source>
</reference>
<dbReference type="SUPFAM" id="SSF53613">
    <property type="entry name" value="Ribokinase-like"/>
    <property type="match status" value="1"/>
</dbReference>
<dbReference type="Gene3D" id="3.40.1190.20">
    <property type="match status" value="1"/>
</dbReference>
<evidence type="ECO:0000256" key="11">
    <source>
        <dbReference type="ARBA" id="ARBA00023277"/>
    </source>
</evidence>
<gene>
    <name evidence="12 14" type="primary">rbsK</name>
    <name evidence="14" type="ORF">KME15_04460</name>
</gene>
<keyword evidence="7 12" id="KW-0418">Kinase</keyword>
<comment type="catalytic activity">
    <reaction evidence="12">
        <text>D-ribose + ATP = D-ribose 5-phosphate + ADP + H(+)</text>
        <dbReference type="Rhea" id="RHEA:13697"/>
        <dbReference type="ChEBI" id="CHEBI:15378"/>
        <dbReference type="ChEBI" id="CHEBI:30616"/>
        <dbReference type="ChEBI" id="CHEBI:47013"/>
        <dbReference type="ChEBI" id="CHEBI:78346"/>
        <dbReference type="ChEBI" id="CHEBI:456216"/>
        <dbReference type="EC" id="2.7.1.15"/>
    </reaction>
</comment>
<feature type="binding site" evidence="12">
    <location>
        <position position="291"/>
    </location>
    <ligand>
        <name>K(+)</name>
        <dbReference type="ChEBI" id="CHEBI:29103"/>
    </ligand>
</feature>
<dbReference type="GO" id="GO:0019303">
    <property type="term" value="P:D-ribose catabolic process"/>
    <property type="evidence" value="ECO:0007669"/>
    <property type="project" value="UniProtKB-UniRule"/>
</dbReference>
<comment type="cofactor">
    <cofactor evidence="12">
        <name>Mg(2+)</name>
        <dbReference type="ChEBI" id="CHEBI:18420"/>
    </cofactor>
    <text evidence="12">Requires a divalent cation, most likely magnesium in vivo, as an electrophilic catalyst to aid phosphoryl group transfer. It is the chelate of the metal and the nucleotide that is the actual substrate.</text>
</comment>
<comment type="subcellular location">
    <subcellularLocation>
        <location evidence="12">Cytoplasm</location>
    </subcellularLocation>
</comment>
<dbReference type="InterPro" id="IPR017583">
    <property type="entry name" value="Tagatose/fructose_Pkinase"/>
</dbReference>
<dbReference type="GO" id="GO:0005524">
    <property type="term" value="F:ATP binding"/>
    <property type="evidence" value="ECO:0007669"/>
    <property type="project" value="UniProtKB-UniRule"/>
</dbReference>
<feature type="binding site" evidence="12">
    <location>
        <position position="246"/>
    </location>
    <ligand>
        <name>K(+)</name>
        <dbReference type="ChEBI" id="CHEBI:29103"/>
    </ligand>
</feature>
<keyword evidence="6 12" id="KW-0547">Nucleotide-binding</keyword>
<evidence type="ECO:0000256" key="8">
    <source>
        <dbReference type="ARBA" id="ARBA00022840"/>
    </source>
</evidence>
<name>A0A951QAQ2_9CYAN</name>
<dbReference type="InterPro" id="IPR002139">
    <property type="entry name" value="Ribo/fructo_kinase"/>
</dbReference>
<comment type="function">
    <text evidence="12">Catalyzes the phosphorylation of ribose at O-5 in a reaction requiring ATP and magnesium. The resulting D-ribose-5-phosphate can then be used either for sythesis of nucleotides, histidine, and tryptophan, or as a component of the pentose phosphate pathway.</text>
</comment>
<comment type="subunit">
    <text evidence="12">Homodimer.</text>
</comment>
<dbReference type="PANTHER" id="PTHR10584">
    <property type="entry name" value="SUGAR KINASE"/>
    <property type="match status" value="1"/>
</dbReference>
<dbReference type="InterPro" id="IPR011877">
    <property type="entry name" value="Ribokinase"/>
</dbReference>
<dbReference type="AlphaFoldDB" id="A0A951QAQ2"/>
<dbReference type="PANTHER" id="PTHR10584:SF166">
    <property type="entry name" value="RIBOKINASE"/>
    <property type="match status" value="1"/>
</dbReference>
<evidence type="ECO:0000313" key="15">
    <source>
        <dbReference type="Proteomes" id="UP000757435"/>
    </source>
</evidence>
<feature type="binding site" evidence="12">
    <location>
        <position position="287"/>
    </location>
    <ligand>
        <name>K(+)</name>
        <dbReference type="ChEBI" id="CHEBI:29103"/>
    </ligand>
</feature>